<comment type="caution">
    <text evidence="3">The sequence shown here is derived from an EMBL/GenBank/DDBJ whole genome shotgun (WGS) entry which is preliminary data.</text>
</comment>
<dbReference type="GO" id="GO:0009423">
    <property type="term" value="P:chorismate biosynthetic process"/>
    <property type="evidence" value="ECO:0007669"/>
    <property type="project" value="TreeGrafter"/>
</dbReference>
<accession>X1N2N0</accession>
<keyword evidence="1" id="KW-0808">Transferase</keyword>
<dbReference type="SUPFAM" id="SSF55205">
    <property type="entry name" value="EPT/RTPC-like"/>
    <property type="match status" value="1"/>
</dbReference>
<evidence type="ECO:0000259" key="2">
    <source>
        <dbReference type="Pfam" id="PF00275"/>
    </source>
</evidence>
<proteinExistence type="predicted"/>
<dbReference type="Pfam" id="PF00275">
    <property type="entry name" value="EPSP_synthase"/>
    <property type="match status" value="1"/>
</dbReference>
<feature type="domain" description="Enolpyruvate transferase" evidence="2">
    <location>
        <begin position="4"/>
        <end position="123"/>
    </location>
</feature>
<dbReference type="InterPro" id="IPR001986">
    <property type="entry name" value="Enolpyruvate_Tfrase_dom"/>
</dbReference>
<gene>
    <name evidence="3" type="ORF">S06H3_33337</name>
</gene>
<sequence length="125" mass="13436">MVKGGRLKGGVTELPGDISSQFVSALLFIAPLAEEGVKLRLTTPLESKPYILMTLECLEKFGVKVESSSALTEFKVSKQAYKPAKYIVEGDWSSASYLLALGAVSGEVTVENLNPESLQGDKIIL</sequence>
<name>X1N2N0_9ZZZZ</name>
<organism evidence="3">
    <name type="scientific">marine sediment metagenome</name>
    <dbReference type="NCBI Taxonomy" id="412755"/>
    <lineage>
        <taxon>unclassified sequences</taxon>
        <taxon>metagenomes</taxon>
        <taxon>ecological metagenomes</taxon>
    </lineage>
</organism>
<evidence type="ECO:0000313" key="3">
    <source>
        <dbReference type="EMBL" id="GAI21110.1"/>
    </source>
</evidence>
<dbReference type="PANTHER" id="PTHR21090:SF5">
    <property type="entry name" value="PENTAFUNCTIONAL AROM POLYPEPTIDE"/>
    <property type="match status" value="1"/>
</dbReference>
<dbReference type="InterPro" id="IPR013792">
    <property type="entry name" value="RNA3'P_cycl/enolpyr_Trfase_a/b"/>
</dbReference>
<dbReference type="EMBL" id="BARV01019889">
    <property type="protein sequence ID" value="GAI21110.1"/>
    <property type="molecule type" value="Genomic_DNA"/>
</dbReference>
<dbReference type="PANTHER" id="PTHR21090">
    <property type="entry name" value="AROM/DEHYDROQUINATE SYNTHASE"/>
    <property type="match status" value="1"/>
</dbReference>
<protein>
    <recommendedName>
        <fullName evidence="2">Enolpyruvate transferase domain-containing protein</fullName>
    </recommendedName>
</protein>
<dbReference type="InterPro" id="IPR036968">
    <property type="entry name" value="Enolpyruvate_Tfrase_sf"/>
</dbReference>
<dbReference type="AlphaFoldDB" id="X1N2N0"/>
<evidence type="ECO:0000256" key="1">
    <source>
        <dbReference type="ARBA" id="ARBA00022679"/>
    </source>
</evidence>
<reference evidence="3" key="1">
    <citation type="journal article" date="2014" name="Front. Microbiol.">
        <title>High frequency of phylogenetically diverse reductive dehalogenase-homologous genes in deep subseafloor sedimentary metagenomes.</title>
        <authorList>
            <person name="Kawai M."/>
            <person name="Futagami T."/>
            <person name="Toyoda A."/>
            <person name="Takaki Y."/>
            <person name="Nishi S."/>
            <person name="Hori S."/>
            <person name="Arai W."/>
            <person name="Tsubouchi T."/>
            <person name="Morono Y."/>
            <person name="Uchiyama I."/>
            <person name="Ito T."/>
            <person name="Fujiyama A."/>
            <person name="Inagaki F."/>
            <person name="Takami H."/>
        </authorList>
    </citation>
    <scope>NUCLEOTIDE SEQUENCE</scope>
    <source>
        <strain evidence="3">Expedition CK06-06</strain>
    </source>
</reference>
<dbReference type="Gene3D" id="3.65.10.10">
    <property type="entry name" value="Enolpyruvate transferase domain"/>
    <property type="match status" value="2"/>
</dbReference>
<feature type="non-terminal residue" evidence="3">
    <location>
        <position position="125"/>
    </location>
</feature>
<dbReference type="GO" id="GO:0003866">
    <property type="term" value="F:3-phosphoshikimate 1-carboxyvinyltransferase activity"/>
    <property type="evidence" value="ECO:0007669"/>
    <property type="project" value="TreeGrafter"/>
</dbReference>